<dbReference type="PANTHER" id="PTHR43135:SF3">
    <property type="entry name" value="ALPHA-D-RIBOSE 1-METHYLPHOSPHONATE 5-TRIPHOSPHATE DIPHOSPHATASE"/>
    <property type="match status" value="1"/>
</dbReference>
<evidence type="ECO:0000313" key="3">
    <source>
        <dbReference type="Proteomes" id="UP001432360"/>
    </source>
</evidence>
<dbReference type="Gene3D" id="3.20.20.140">
    <property type="entry name" value="Metal-dependent hydrolases"/>
    <property type="match status" value="1"/>
</dbReference>
<evidence type="ECO:0000313" key="2">
    <source>
        <dbReference type="EMBL" id="WVT06261.1"/>
    </source>
</evidence>
<dbReference type="NCBIfam" id="NF011990">
    <property type="entry name" value="PRK15446.2-6"/>
    <property type="match status" value="1"/>
</dbReference>
<dbReference type="PIRSF" id="PIRSF038971">
    <property type="entry name" value="PhnM"/>
    <property type="match status" value="1"/>
</dbReference>
<dbReference type="Proteomes" id="UP001432360">
    <property type="component" value="Plasmid pSchITTGS70b"/>
</dbReference>
<feature type="domain" description="Amidohydrolase 3" evidence="1">
    <location>
        <begin position="81"/>
        <end position="402"/>
    </location>
</feature>
<dbReference type="SUPFAM" id="SSF51556">
    <property type="entry name" value="Metallo-dependent hydrolases"/>
    <property type="match status" value="1"/>
</dbReference>
<keyword evidence="3" id="KW-1185">Reference proteome</keyword>
<dbReference type="Gene3D" id="2.30.40.10">
    <property type="entry name" value="Urease, subunit C, domain 1"/>
    <property type="match status" value="2"/>
</dbReference>
<organism evidence="2 3">
    <name type="scientific">Sinorhizobium chiapasense</name>
    <dbReference type="NCBI Taxonomy" id="501572"/>
    <lineage>
        <taxon>Bacteria</taxon>
        <taxon>Pseudomonadati</taxon>
        <taxon>Pseudomonadota</taxon>
        <taxon>Alphaproteobacteria</taxon>
        <taxon>Hyphomicrobiales</taxon>
        <taxon>Rhizobiaceae</taxon>
        <taxon>Sinorhizobium/Ensifer group</taxon>
        <taxon>Sinorhizobium</taxon>
    </lineage>
</organism>
<dbReference type="NCBIfam" id="NF011987">
    <property type="entry name" value="PRK15446.2-3"/>
    <property type="match status" value="1"/>
</dbReference>
<dbReference type="CDD" id="cd01306">
    <property type="entry name" value="PhnM"/>
    <property type="match status" value="1"/>
</dbReference>
<dbReference type="Pfam" id="PF07969">
    <property type="entry name" value="Amidohydro_3"/>
    <property type="match status" value="1"/>
</dbReference>
<dbReference type="NCBIfam" id="TIGR02318">
    <property type="entry name" value="phosphono_phnM"/>
    <property type="match status" value="1"/>
</dbReference>
<protein>
    <submittedName>
        <fullName evidence="2">Phosphonate metabolism protein PhnM</fullName>
    </submittedName>
</protein>
<reference evidence="2" key="1">
    <citation type="submission" date="2023-08" db="EMBL/GenBank/DDBJ databases">
        <title>Complete genome sequence of Sinorhizobium chiapanecum ITTG S70 isolated from Acaciella angustissima nodules in Chiapas-Mexico.</title>
        <authorList>
            <person name="Rincon-Rosales R."/>
            <person name="Rogel M.A."/>
            <person name="Rincon-Medina C.I."/>
            <person name="Guerrero G."/>
            <person name="Manzano-Gomez L.A."/>
            <person name="Lopez-Lopez A."/>
            <person name="Rincon Molina F.A."/>
            <person name="Martinez-Romero E."/>
        </authorList>
    </citation>
    <scope>NUCLEOTIDE SEQUENCE</scope>
    <source>
        <strain evidence="2">ITTG S70</strain>
        <plasmid evidence="2">pSchITTGS70b</plasmid>
    </source>
</reference>
<name>A0ABZ2BG32_9HYPH</name>
<sequence>MFGTETSSSCGAAVERAIKNELTLTGARLVLLDEVYEGTVHVVDGYINDIAPGRSQVPGAIDLEGGYLTPGLIDLHTDNLEKHALPRAGVVWNPLSAVVTHDAVVTAAGITTVFDSLCIGSTTRDHRKQDDRARILPILVDGIHQAQDHGVLRADHLLHLRCEVTDEDVLARFTPLLDDPLVKLVSVMDHAPGHRQSPQLDRFRQMQITQYGWSEEDADRRIAAWMEASRTIGPENQARIVALARARQLPIASHDDETAEHVREAKSSGVLISEFPTTQAAAETAHSLGVRVLMGAPNVVRGNSHSGNVSARDLATTGRLDILASDYVPASLLHGAFQLTRDPVGMSLPQAISTVSSAPASATGLTDRGAIKIGSRADLCHVTEINDIPLVRRVWKKGRQVF</sequence>
<dbReference type="EMBL" id="CP133150">
    <property type="protein sequence ID" value="WVT06261.1"/>
    <property type="molecule type" value="Genomic_DNA"/>
</dbReference>
<dbReference type="InterPro" id="IPR051781">
    <property type="entry name" value="Metallo-dep_Hydrolase"/>
</dbReference>
<keyword evidence="2" id="KW-0614">Plasmid</keyword>
<dbReference type="SUPFAM" id="SSF51338">
    <property type="entry name" value="Composite domain of metallo-dependent hydrolases"/>
    <property type="match status" value="1"/>
</dbReference>
<dbReference type="NCBIfam" id="NF011981">
    <property type="entry name" value="PRK15446.1-2"/>
    <property type="match status" value="1"/>
</dbReference>
<dbReference type="InterPro" id="IPR013108">
    <property type="entry name" value="Amidohydro_3"/>
</dbReference>
<geneLocation type="plasmid" evidence="2 3">
    <name>pSchITTGS70b</name>
</geneLocation>
<dbReference type="NCBIfam" id="NF011984">
    <property type="entry name" value="PRK15446.1-5"/>
    <property type="match status" value="1"/>
</dbReference>
<dbReference type="InterPro" id="IPR012696">
    <property type="entry name" value="PhnM"/>
</dbReference>
<dbReference type="PANTHER" id="PTHR43135">
    <property type="entry name" value="ALPHA-D-RIBOSE 1-METHYLPHOSPHONATE 5-TRIPHOSPHATE DIPHOSPHATASE"/>
    <property type="match status" value="1"/>
</dbReference>
<proteinExistence type="predicted"/>
<dbReference type="InterPro" id="IPR032466">
    <property type="entry name" value="Metal_Hydrolase"/>
</dbReference>
<dbReference type="InterPro" id="IPR011059">
    <property type="entry name" value="Metal-dep_hydrolase_composite"/>
</dbReference>
<gene>
    <name evidence="2" type="primary">phnM</name>
    <name evidence="2" type="ORF">RB548_21535</name>
</gene>
<accession>A0ABZ2BG32</accession>
<evidence type="ECO:0000259" key="1">
    <source>
        <dbReference type="Pfam" id="PF07969"/>
    </source>
</evidence>